<dbReference type="PANTHER" id="PTHR38436">
    <property type="entry name" value="POLYKETIDE CYCLASE SNOAL-LIKE DOMAIN"/>
    <property type="match status" value="1"/>
</dbReference>
<evidence type="ECO:0000313" key="1">
    <source>
        <dbReference type="EMBL" id="TRW17753.1"/>
    </source>
</evidence>
<gene>
    <name evidence="1" type="ORF">FMM06_06345</name>
</gene>
<accession>A0A552UHQ5</accession>
<dbReference type="RefSeq" id="WP_144236445.1">
    <property type="nucleotide sequence ID" value="NZ_VJWA01000001.1"/>
</dbReference>
<dbReference type="GO" id="GO:0030638">
    <property type="term" value="P:polyketide metabolic process"/>
    <property type="evidence" value="ECO:0007669"/>
    <property type="project" value="InterPro"/>
</dbReference>
<dbReference type="SUPFAM" id="SSF54427">
    <property type="entry name" value="NTF2-like"/>
    <property type="match status" value="2"/>
</dbReference>
<evidence type="ECO:0000313" key="2">
    <source>
        <dbReference type="Proteomes" id="UP000317894"/>
    </source>
</evidence>
<keyword evidence="2" id="KW-1185">Reference proteome</keyword>
<dbReference type="InterPro" id="IPR032710">
    <property type="entry name" value="NTF2-like_dom_sf"/>
</dbReference>
<dbReference type="Gene3D" id="3.10.450.50">
    <property type="match status" value="2"/>
</dbReference>
<name>A0A552UHQ5_9SPHN</name>
<dbReference type="OrthoDB" id="2769928at2"/>
<dbReference type="Pfam" id="PF07366">
    <property type="entry name" value="SnoaL"/>
    <property type="match status" value="2"/>
</dbReference>
<organism evidence="1 2">
    <name type="scientific">Glacieibacterium frigidum</name>
    <dbReference type="NCBI Taxonomy" id="2593303"/>
    <lineage>
        <taxon>Bacteria</taxon>
        <taxon>Pseudomonadati</taxon>
        <taxon>Pseudomonadota</taxon>
        <taxon>Alphaproteobacteria</taxon>
        <taxon>Sphingomonadales</taxon>
        <taxon>Sphingosinicellaceae</taxon>
        <taxon>Glacieibacterium</taxon>
    </lineage>
</organism>
<proteinExistence type="predicted"/>
<dbReference type="Proteomes" id="UP000317894">
    <property type="component" value="Unassembled WGS sequence"/>
</dbReference>
<dbReference type="EMBL" id="VJWA01000001">
    <property type="protein sequence ID" value="TRW17753.1"/>
    <property type="molecule type" value="Genomic_DNA"/>
</dbReference>
<dbReference type="PANTHER" id="PTHR38436:SF1">
    <property type="entry name" value="ESTER CYCLASE"/>
    <property type="match status" value="1"/>
</dbReference>
<dbReference type="AlphaFoldDB" id="A0A552UHQ5"/>
<protein>
    <submittedName>
        <fullName evidence="1">Ester cyclase</fullName>
    </submittedName>
</protein>
<dbReference type="InterPro" id="IPR009959">
    <property type="entry name" value="Cyclase_SnoaL-like"/>
</dbReference>
<comment type="caution">
    <text evidence="1">The sequence shown here is derived from an EMBL/GenBank/DDBJ whole genome shotgun (WGS) entry which is preliminary data.</text>
</comment>
<reference evidence="1 2" key="1">
    <citation type="submission" date="2019-07" db="EMBL/GenBank/DDBJ databases">
        <title>Novel species isolated from glacier.</title>
        <authorList>
            <person name="Liu Q."/>
            <person name="Xin Y.-H."/>
        </authorList>
    </citation>
    <scope>NUCLEOTIDE SEQUENCE [LARGE SCALE GENOMIC DNA]</scope>
    <source>
        <strain evidence="1 2">LB1R16</strain>
    </source>
</reference>
<sequence length="365" mass="38858">MAEARLIELAPHVPGIDGRDIAALHAPQGPRRQRIDGFDADYADIVDYIVRCTHRIWEQKDVGLIETHYSADCRVHLMTGPQVGVDGIVAGTVATLAAFPDRTLVAEAVIWADLGAQTFLTSHRISGGGTNLGPSEFGPATGRRVGYTTIADCICTGNRIVEEWLVRDNSALVLGLGLHPGTVARAQAAADRADGSTAPAPWRQAAMARILDAARTPFPAAALPDATRDPHGFAHALFDAVWNHRRFARIRDAYDPAATLAAPGGRELFGHGEITGWAAALCASFGDARFAVDHVAVNEAPGGHDIAVRWTMAGTHDGDALYGAASGRPIYILAVTHWRIAGGRIVDEVVVFDEIALLRQIEGGL</sequence>